<dbReference type="InterPro" id="IPR011251">
    <property type="entry name" value="Luciferase-like_dom"/>
</dbReference>
<dbReference type="Pfam" id="PF00296">
    <property type="entry name" value="Bac_luciferase"/>
    <property type="match status" value="1"/>
</dbReference>
<gene>
    <name evidence="3" type="ORF">DMH04_13730</name>
</gene>
<comment type="caution">
    <text evidence="3">The sequence shown here is derived from an EMBL/GenBank/DDBJ whole genome shotgun (WGS) entry which is preliminary data.</text>
</comment>
<evidence type="ECO:0000259" key="2">
    <source>
        <dbReference type="Pfam" id="PF00296"/>
    </source>
</evidence>
<evidence type="ECO:0000256" key="1">
    <source>
        <dbReference type="SAM" id="MobiDB-lite"/>
    </source>
</evidence>
<dbReference type="OrthoDB" id="4074025at2"/>
<name>A0A428ZDR3_KIBAR</name>
<dbReference type="SUPFAM" id="SSF51679">
    <property type="entry name" value="Bacterial luciferase-like"/>
    <property type="match status" value="1"/>
</dbReference>
<dbReference type="Proteomes" id="UP000287547">
    <property type="component" value="Unassembled WGS sequence"/>
</dbReference>
<sequence>MPEHAIPHSQSCQRPSTVKVIRPHFAACSSREPAAPFLIASTGPRSMRLAAEYGHGWVLAGIAGHHDQRAVAERAQLDGRRADRAGPDRGSIDRYLSADSSGKYSLSSVERFRTS</sequence>
<reference evidence="3 4" key="1">
    <citation type="submission" date="2018-05" db="EMBL/GenBank/DDBJ databases">
        <title>Evolution of GPA BGCs.</title>
        <authorList>
            <person name="Waglechner N."/>
            <person name="Wright G.D."/>
        </authorList>
    </citation>
    <scope>NUCLEOTIDE SEQUENCE [LARGE SCALE GENOMIC DNA]</scope>
    <source>
        <strain evidence="3 4">A82846</strain>
    </source>
</reference>
<organism evidence="3 4">
    <name type="scientific">Kibdelosporangium aridum</name>
    <dbReference type="NCBI Taxonomy" id="2030"/>
    <lineage>
        <taxon>Bacteria</taxon>
        <taxon>Bacillati</taxon>
        <taxon>Actinomycetota</taxon>
        <taxon>Actinomycetes</taxon>
        <taxon>Pseudonocardiales</taxon>
        <taxon>Pseudonocardiaceae</taxon>
        <taxon>Kibdelosporangium</taxon>
    </lineage>
</organism>
<dbReference type="GO" id="GO:0016705">
    <property type="term" value="F:oxidoreductase activity, acting on paired donors, with incorporation or reduction of molecular oxygen"/>
    <property type="evidence" value="ECO:0007669"/>
    <property type="project" value="InterPro"/>
</dbReference>
<feature type="domain" description="Luciferase-like" evidence="2">
    <location>
        <begin position="32"/>
        <end position="96"/>
    </location>
</feature>
<accession>A0A428ZDR3</accession>
<protein>
    <recommendedName>
        <fullName evidence="2">Luciferase-like domain-containing protein</fullName>
    </recommendedName>
</protein>
<feature type="compositionally biased region" description="Basic and acidic residues" evidence="1">
    <location>
        <begin position="74"/>
        <end position="92"/>
    </location>
</feature>
<dbReference type="EMBL" id="QHKI01000009">
    <property type="protein sequence ID" value="RSM86233.1"/>
    <property type="molecule type" value="Genomic_DNA"/>
</dbReference>
<dbReference type="AlphaFoldDB" id="A0A428ZDR3"/>
<feature type="region of interest" description="Disordered" evidence="1">
    <location>
        <begin position="74"/>
        <end position="115"/>
    </location>
</feature>
<dbReference type="Gene3D" id="3.20.20.30">
    <property type="entry name" value="Luciferase-like domain"/>
    <property type="match status" value="1"/>
</dbReference>
<proteinExistence type="predicted"/>
<dbReference type="InterPro" id="IPR036661">
    <property type="entry name" value="Luciferase-like_sf"/>
</dbReference>
<evidence type="ECO:0000313" key="4">
    <source>
        <dbReference type="Proteomes" id="UP000287547"/>
    </source>
</evidence>
<feature type="compositionally biased region" description="Polar residues" evidence="1">
    <location>
        <begin position="98"/>
        <end position="108"/>
    </location>
</feature>
<evidence type="ECO:0000313" key="3">
    <source>
        <dbReference type="EMBL" id="RSM86233.1"/>
    </source>
</evidence>